<protein>
    <recommendedName>
        <fullName evidence="3">DUF4043 family protein</fullName>
    </recommendedName>
</protein>
<dbReference type="EMBL" id="SGSU01000027">
    <property type="protein sequence ID" value="RZG64148.1"/>
    <property type="molecule type" value="Genomic_DNA"/>
</dbReference>
<dbReference type="AlphaFoldDB" id="A0A4Q7AMA2"/>
<dbReference type="RefSeq" id="WP_130148522.1">
    <property type="nucleotide sequence ID" value="NZ_SGSU01000027.1"/>
</dbReference>
<comment type="caution">
    <text evidence="1">The sequence shown here is derived from an EMBL/GenBank/DDBJ whole genome shotgun (WGS) entry which is preliminary data.</text>
</comment>
<organism evidence="1 2">
    <name type="scientific">Acinetobacter bouvetii</name>
    <dbReference type="NCBI Taxonomy" id="202951"/>
    <lineage>
        <taxon>Bacteria</taxon>
        <taxon>Pseudomonadati</taxon>
        <taxon>Pseudomonadota</taxon>
        <taxon>Gammaproteobacteria</taxon>
        <taxon>Moraxellales</taxon>
        <taxon>Moraxellaceae</taxon>
        <taxon>Acinetobacter</taxon>
    </lineage>
</organism>
<proteinExistence type="predicted"/>
<dbReference type="Pfam" id="PF19821">
    <property type="entry name" value="Phage_capsid_2"/>
    <property type="match status" value="1"/>
</dbReference>
<accession>A0A4Q7AMA2</accession>
<name>A0A4Q7AMA2_9GAMM</name>
<reference evidence="1 2" key="1">
    <citation type="submission" date="2019-02" db="EMBL/GenBank/DDBJ databases">
        <title>The Batch Genome Submission of Acinetobacter spp. strains.</title>
        <authorList>
            <person name="Qin J."/>
            <person name="Hu Y."/>
            <person name="Ye H."/>
            <person name="Wei L."/>
            <person name="Feng Y."/>
            <person name="Zong Z."/>
        </authorList>
    </citation>
    <scope>NUCLEOTIDE SEQUENCE [LARGE SCALE GENOMIC DNA]</scope>
    <source>
        <strain evidence="1 2">WCHABo060081</strain>
    </source>
</reference>
<sequence length="300" mass="33370">MSQDFLANNGMITAAFKREFHTSFEMKATSTSSTLEVLCENRGTIGGSSFTVNDLGDLKMKEMTNRFQDTDWSVPEAGTRLAVMKDFGLFVPIDPRDEVKLSANPTSPYMQKCLGAEFDERDNTIIKALGASVMRKQADDENYTPKALPSSQIILASAAPVNKAKIVKARSIFRRTKMDKRGPMYAIYNSEMLEQILIDDELTRWDRETIQSIQDGDIAKKWAGFIWLPYEELPDGAGGATEGRTFFSASKSVHFGRNVISNFDIGVRHDKSNVKQIGGIASYGAARSLEECVVAMDFVR</sequence>
<gene>
    <name evidence="1" type="ORF">EXE25_17585</name>
</gene>
<evidence type="ECO:0000313" key="2">
    <source>
        <dbReference type="Proteomes" id="UP000293483"/>
    </source>
</evidence>
<dbReference type="InterPro" id="IPR045565">
    <property type="entry name" value="Phage_capsid_2"/>
</dbReference>
<dbReference type="Proteomes" id="UP000293483">
    <property type="component" value="Unassembled WGS sequence"/>
</dbReference>
<evidence type="ECO:0008006" key="3">
    <source>
        <dbReference type="Google" id="ProtNLM"/>
    </source>
</evidence>
<evidence type="ECO:0000313" key="1">
    <source>
        <dbReference type="EMBL" id="RZG64148.1"/>
    </source>
</evidence>